<evidence type="ECO:0000313" key="9">
    <source>
        <dbReference type="Proteomes" id="UP000251035"/>
    </source>
</evidence>
<dbReference type="Pfam" id="PF13505">
    <property type="entry name" value="OMP_b-brl"/>
    <property type="match status" value="1"/>
</dbReference>
<feature type="signal peptide" evidence="4">
    <location>
        <begin position="1"/>
        <end position="25"/>
    </location>
</feature>
<evidence type="ECO:0000313" key="7">
    <source>
        <dbReference type="EMBL" id="RJT48180.1"/>
    </source>
</evidence>
<evidence type="ECO:0000313" key="8">
    <source>
        <dbReference type="EMBL" id="TID44882.1"/>
    </source>
</evidence>
<evidence type="ECO:0000256" key="2">
    <source>
        <dbReference type="ARBA" id="ARBA00022729"/>
    </source>
</evidence>
<dbReference type="Gene3D" id="2.40.160.20">
    <property type="match status" value="1"/>
</dbReference>
<evidence type="ECO:0000256" key="1">
    <source>
        <dbReference type="ARBA" id="ARBA00004370"/>
    </source>
</evidence>
<keyword evidence="2 4" id="KW-0732">Signal</keyword>
<dbReference type="Proteomes" id="UP000306421">
    <property type="component" value="Unassembled WGS sequence"/>
</dbReference>
<reference evidence="8 11" key="2">
    <citation type="submission" date="2018-04" db="EMBL/GenBank/DDBJ databases">
        <title>Whole genome sequence comparison of clinical and drinking water Legionella pneumophila isolates.</title>
        <authorList>
            <person name="Garner E."/>
        </authorList>
    </citation>
    <scope>NUCLEOTIDE SEQUENCE [LARGE SCALE GENOMIC DNA]</scope>
    <source>
        <strain evidence="8 11">WH02</strain>
    </source>
</reference>
<dbReference type="Proteomes" id="UP000270757">
    <property type="component" value="Unassembled WGS sequence"/>
</dbReference>
<feature type="chain" id="PRO_5044588132" evidence="4">
    <location>
        <begin position="26"/>
        <end position="269"/>
    </location>
</feature>
<dbReference type="SUPFAM" id="SSF56925">
    <property type="entry name" value="OMPA-like"/>
    <property type="match status" value="1"/>
</dbReference>
<sequence length="269" mass="29426">MSIISKRNLCYVFVSFSSISTPVLANSLPWLGPYAGVYLGGGFGNNHVSTNAGTVTNTSYFTTSADINAVTNAGGWQKEPNAMIIGFQMGHDWIWKQMTYGIALDYGSLPLSSSRVVNNTYPNNSDQYSIDTSMHTNWLFTLRGKLGYQRMLKYPSLLYLTGGMAMTKLKVSNNFSDNSSLLGTGESESTQNQIGWTVGAGIEVAAFKNTSVNLEYLYIDIPSIKTTSSIFNTQGGFGIPEQSLISPFSTTTNFCANLLKIGLNYRFDE</sequence>
<reference evidence="7 10" key="3">
    <citation type="submission" date="2018-09" db="EMBL/GenBank/DDBJ databases">
        <title>Draft genome sequences of Legionella taurinensis isolated from water samples.</title>
        <authorList>
            <person name="Chakeri A."/>
            <person name="Allerberger F."/>
            <person name="Kundi M."/>
            <person name="Ruppitsch W."/>
            <person name="Schmid D."/>
        </authorList>
    </citation>
    <scope>NUCLEOTIDE SEQUENCE [LARGE SCALE GENOMIC DNA]</scope>
    <source>
        <strain evidence="7 10">4570-18-6</strain>
    </source>
</reference>
<name>A0A3A5L5N0_9GAMM</name>
<comment type="caution">
    <text evidence="7">The sequence shown here is derived from an EMBL/GenBank/DDBJ whole genome shotgun (WGS) entry which is preliminary data.</text>
</comment>
<keyword evidence="3" id="KW-0472">Membrane</keyword>
<organism evidence="7 10">
    <name type="scientific">Legionella taurinensis</name>
    <dbReference type="NCBI Taxonomy" id="70611"/>
    <lineage>
        <taxon>Bacteria</taxon>
        <taxon>Pseudomonadati</taxon>
        <taxon>Pseudomonadota</taxon>
        <taxon>Gammaproteobacteria</taxon>
        <taxon>Legionellales</taxon>
        <taxon>Legionellaceae</taxon>
        <taxon>Legionella</taxon>
    </lineage>
</organism>
<keyword evidence="9" id="KW-1185">Reference proteome</keyword>
<proteinExistence type="predicted"/>
<evidence type="ECO:0000259" key="5">
    <source>
        <dbReference type="Pfam" id="PF13505"/>
    </source>
</evidence>
<dbReference type="AlphaFoldDB" id="A0A3A5L5N0"/>
<dbReference type="GO" id="GO:0016020">
    <property type="term" value="C:membrane"/>
    <property type="evidence" value="ECO:0007669"/>
    <property type="project" value="UniProtKB-SubCell"/>
</dbReference>
<feature type="domain" description="Outer membrane protein beta-barrel" evidence="5">
    <location>
        <begin position="13"/>
        <end position="267"/>
    </location>
</feature>
<gene>
    <name evidence="7" type="ORF">D6J04_03515</name>
    <name evidence="6" type="ORF">DB745_08565</name>
    <name evidence="8" type="ORF">DIZ81_05150</name>
</gene>
<accession>A0A3A5L5N0</accession>
<dbReference type="OrthoDB" id="9815357at2"/>
<evidence type="ECO:0000313" key="11">
    <source>
        <dbReference type="Proteomes" id="UP000306421"/>
    </source>
</evidence>
<protein>
    <submittedName>
        <fullName evidence="7">Porin family protein</fullName>
    </submittedName>
</protein>
<comment type="subcellular location">
    <subcellularLocation>
        <location evidence="1">Membrane</location>
    </subcellularLocation>
</comment>
<dbReference type="InterPro" id="IPR051692">
    <property type="entry name" value="OMP-like"/>
</dbReference>
<dbReference type="EMBL" id="QCXM01000007">
    <property type="protein sequence ID" value="PUT47378.1"/>
    <property type="molecule type" value="Genomic_DNA"/>
</dbReference>
<dbReference type="InterPro" id="IPR011250">
    <property type="entry name" value="OMP/PagP_B-barrel"/>
</dbReference>
<evidence type="ECO:0000313" key="10">
    <source>
        <dbReference type="Proteomes" id="UP000270757"/>
    </source>
</evidence>
<dbReference type="EMBL" id="QFGG01000003">
    <property type="protein sequence ID" value="TID44882.1"/>
    <property type="molecule type" value="Genomic_DNA"/>
</dbReference>
<dbReference type="EMBL" id="QZWB01000003">
    <property type="protein sequence ID" value="RJT48180.1"/>
    <property type="molecule type" value="Genomic_DNA"/>
</dbReference>
<reference evidence="6 9" key="1">
    <citation type="submission" date="2018-04" db="EMBL/GenBank/DDBJ databases">
        <title>Whole genome sequence comparison of clinical and drinking water Legionella pneumophila isolates associated with the Flint Water Crisis.</title>
        <authorList>
            <person name="Garner E."/>
            <person name="Brown C."/>
            <person name="Schwake O."/>
            <person name="Coil D."/>
            <person name="Jospin G."/>
            <person name="Eisen J."/>
            <person name="Edwards M."/>
            <person name="Pruden A."/>
        </authorList>
    </citation>
    <scope>NUCLEOTIDE SEQUENCE [LARGE SCALE GENOMIC DNA]</scope>
    <source>
        <strain evidence="6 9">Genessee03</strain>
    </source>
</reference>
<evidence type="ECO:0000256" key="4">
    <source>
        <dbReference type="SAM" id="SignalP"/>
    </source>
</evidence>
<dbReference type="RefSeq" id="WP_108291987.1">
    <property type="nucleotide sequence ID" value="NZ_CAAAIR010000002.1"/>
</dbReference>
<evidence type="ECO:0000313" key="6">
    <source>
        <dbReference type="EMBL" id="PUT47378.1"/>
    </source>
</evidence>
<dbReference type="Proteomes" id="UP000251035">
    <property type="component" value="Unassembled WGS sequence"/>
</dbReference>
<dbReference type="PANTHER" id="PTHR34001">
    <property type="entry name" value="BLL7405 PROTEIN"/>
    <property type="match status" value="1"/>
</dbReference>
<evidence type="ECO:0000256" key="3">
    <source>
        <dbReference type="ARBA" id="ARBA00023136"/>
    </source>
</evidence>
<dbReference type="PANTHER" id="PTHR34001:SF3">
    <property type="entry name" value="BLL7405 PROTEIN"/>
    <property type="match status" value="1"/>
</dbReference>
<dbReference type="InterPro" id="IPR027385">
    <property type="entry name" value="Beta-barrel_OMP"/>
</dbReference>
<dbReference type="GeneID" id="48947102"/>